<comment type="caution">
    <text evidence="2">The sequence shown here is derived from an EMBL/GenBank/DDBJ whole genome shotgun (WGS) entry which is preliminary data.</text>
</comment>
<accession>A0A2T1HS73</accession>
<dbReference type="RefSeq" id="WP_106337482.1">
    <property type="nucleotide sequence ID" value="NZ_PVZS01000013.1"/>
</dbReference>
<dbReference type="Proteomes" id="UP000239772">
    <property type="component" value="Unassembled WGS sequence"/>
</dbReference>
<reference evidence="3" key="1">
    <citation type="submission" date="2018-03" db="EMBL/GenBank/DDBJ databases">
        <authorList>
            <person name="Sun L."/>
            <person name="Liu H."/>
            <person name="Chen W."/>
            <person name="Huang K."/>
            <person name="Liu W."/>
            <person name="Gao X."/>
        </authorList>
    </citation>
    <scope>NUCLEOTIDE SEQUENCE [LARGE SCALE GENOMIC DNA]</scope>
    <source>
        <strain evidence="3">SH9</strain>
    </source>
</reference>
<evidence type="ECO:0000313" key="2">
    <source>
        <dbReference type="EMBL" id="PSC04458.1"/>
    </source>
</evidence>
<keyword evidence="3" id="KW-1185">Reference proteome</keyword>
<dbReference type="EMBL" id="PVZS01000013">
    <property type="protein sequence ID" value="PSC04458.1"/>
    <property type="molecule type" value="Genomic_DNA"/>
</dbReference>
<feature type="region of interest" description="Disordered" evidence="1">
    <location>
        <begin position="1"/>
        <end position="87"/>
    </location>
</feature>
<feature type="compositionally biased region" description="Low complexity" evidence="1">
    <location>
        <begin position="30"/>
        <end position="58"/>
    </location>
</feature>
<evidence type="ECO:0000256" key="1">
    <source>
        <dbReference type="SAM" id="MobiDB-lite"/>
    </source>
</evidence>
<name>A0A2T1HS73_9HYPH</name>
<evidence type="ECO:0000313" key="3">
    <source>
        <dbReference type="Proteomes" id="UP000239772"/>
    </source>
</evidence>
<feature type="compositionally biased region" description="Basic and acidic residues" evidence="1">
    <location>
        <begin position="59"/>
        <end position="68"/>
    </location>
</feature>
<organism evidence="2 3">
    <name type="scientific">Alsobacter soli</name>
    <dbReference type="NCBI Taxonomy" id="2109933"/>
    <lineage>
        <taxon>Bacteria</taxon>
        <taxon>Pseudomonadati</taxon>
        <taxon>Pseudomonadota</taxon>
        <taxon>Alphaproteobacteria</taxon>
        <taxon>Hyphomicrobiales</taxon>
        <taxon>Alsobacteraceae</taxon>
        <taxon>Alsobacter</taxon>
    </lineage>
</organism>
<proteinExistence type="predicted"/>
<gene>
    <name evidence="2" type="ORF">SLNSH_13230</name>
</gene>
<protein>
    <submittedName>
        <fullName evidence="2">Uncharacterized protein</fullName>
    </submittedName>
</protein>
<sequence>MANSGQQGAGKHPHKSTQEPYSHTKDNKGGSHSSHASGGSKASGPQSSSHSSRGSSESSDLKSREYRDAQGNIHHHTHTVGKGGDKR</sequence>
<dbReference type="AlphaFoldDB" id="A0A2T1HS73"/>